<evidence type="ECO:0000313" key="1">
    <source>
        <dbReference type="EMBL" id="MXO65499.1"/>
    </source>
</evidence>
<dbReference type="EMBL" id="WTYT01000002">
    <property type="protein sequence ID" value="MXO65499.1"/>
    <property type="molecule type" value="Genomic_DNA"/>
</dbReference>
<protein>
    <submittedName>
        <fullName evidence="1">Tail tape measure protein</fullName>
    </submittedName>
</protein>
<keyword evidence="2" id="KW-1185">Reference proteome</keyword>
<sequence length="187" mass="19393">MDDDTQVLTIAVEAETKSFREEMQQLRANVDGTFSGFGSAGAKLEKSLLSAIRQGNLAFDDLKQVALSTLEFIAAEALKIQFGGPVSGTGSGGLGTLVQSALTSLIGAPGRATGGPVSPQHPYLVGERGPEVFVPTSAGRVETASAPTRNVKVAVQLSAPRGTDAPTALQRSSRQLASSLRRALIET</sequence>
<name>A0A6I4T511_9SPHN</name>
<accession>A0A6I4T511</accession>
<proteinExistence type="predicted"/>
<organism evidence="1 2">
    <name type="scientific">Altericroceibacterium endophyticum</name>
    <dbReference type="NCBI Taxonomy" id="1808508"/>
    <lineage>
        <taxon>Bacteria</taxon>
        <taxon>Pseudomonadati</taxon>
        <taxon>Pseudomonadota</taxon>
        <taxon>Alphaproteobacteria</taxon>
        <taxon>Sphingomonadales</taxon>
        <taxon>Erythrobacteraceae</taxon>
        <taxon>Altericroceibacterium</taxon>
    </lineage>
</organism>
<dbReference type="Proteomes" id="UP000438476">
    <property type="component" value="Unassembled WGS sequence"/>
</dbReference>
<comment type="caution">
    <text evidence="1">The sequence shown here is derived from an EMBL/GenBank/DDBJ whole genome shotgun (WGS) entry which is preliminary data.</text>
</comment>
<evidence type="ECO:0000313" key="2">
    <source>
        <dbReference type="Proteomes" id="UP000438476"/>
    </source>
</evidence>
<dbReference type="RefSeq" id="WP_160735973.1">
    <property type="nucleotide sequence ID" value="NZ_WTYT01000002.1"/>
</dbReference>
<dbReference type="AlphaFoldDB" id="A0A6I4T511"/>
<gene>
    <name evidence="1" type="ORF">GRI91_07010</name>
</gene>
<reference evidence="1 2" key="1">
    <citation type="submission" date="2019-12" db="EMBL/GenBank/DDBJ databases">
        <title>Genomic-based taxomic classification of the family Erythrobacteraceae.</title>
        <authorList>
            <person name="Xu L."/>
        </authorList>
    </citation>
    <scope>NUCLEOTIDE SEQUENCE [LARGE SCALE GENOMIC DNA]</scope>
    <source>
        <strain evidence="1 2">LMG 29518</strain>
    </source>
</reference>
<dbReference type="OrthoDB" id="7996304at2"/>